<accession>B2VCT2</accession>
<dbReference type="AlphaFoldDB" id="B2VCT2"/>
<sequence>MALLQPFGQQAQAVAGRPEQFYLIATAAAEDEGVAGRQVVFQRSYEIIMYDIKRRKIVKTYSVIALKPYRKGKKSFYR</sequence>
<evidence type="ECO:0000313" key="2">
    <source>
        <dbReference type="Proteomes" id="UP000001726"/>
    </source>
</evidence>
<evidence type="ECO:0000313" key="1">
    <source>
        <dbReference type="EMBL" id="CAO98036.1"/>
    </source>
</evidence>
<dbReference type="EMBL" id="CU468135">
    <property type="protein sequence ID" value="CAO98036.1"/>
    <property type="molecule type" value="Genomic_DNA"/>
</dbReference>
<protein>
    <submittedName>
        <fullName evidence="1">Uncharacterized protein</fullName>
    </submittedName>
</protein>
<keyword evidence="2" id="KW-1185">Reference proteome</keyword>
<name>B2VCT2_ERWT9</name>
<organism evidence="1 2">
    <name type="scientific">Erwinia tasmaniensis (strain DSM 17950 / CFBP 7177 / CIP 109463 / NCPPB 4357 / Et1/99)</name>
    <dbReference type="NCBI Taxonomy" id="465817"/>
    <lineage>
        <taxon>Bacteria</taxon>
        <taxon>Pseudomonadati</taxon>
        <taxon>Pseudomonadota</taxon>
        <taxon>Gammaproteobacteria</taxon>
        <taxon>Enterobacterales</taxon>
        <taxon>Erwiniaceae</taxon>
        <taxon>Erwinia</taxon>
    </lineage>
</organism>
<dbReference type="HOGENOM" id="CLU_2616560_0_0_6"/>
<proteinExistence type="predicted"/>
<dbReference type="Proteomes" id="UP000001726">
    <property type="component" value="Chromosome"/>
</dbReference>
<gene>
    <name evidence="1" type="ordered locus">ETA_29900</name>
</gene>
<reference evidence="1 2" key="1">
    <citation type="journal article" date="2008" name="Environ. Microbiol.">
        <title>The genome of Erwinia tasmaniensis strain Et1/99, a non-pathogenic bacterium in the genus Erwinia.</title>
        <authorList>
            <person name="Kube M."/>
            <person name="Migdoll A.M."/>
            <person name="Mueller I."/>
            <person name="Kuhl H."/>
            <person name="Beck A."/>
            <person name="Reinhardt R."/>
            <person name="Geider K."/>
        </authorList>
    </citation>
    <scope>NUCLEOTIDE SEQUENCE [LARGE SCALE GENOMIC DNA]</scope>
    <source>
        <strain evidence="2">DSM 17950 / CFBP 7177 / CIP 109463 / NCPPB 4357 / Et1/99</strain>
    </source>
</reference>
<dbReference type="KEGG" id="eta:ETA_29900"/>